<dbReference type="InterPro" id="IPR009030">
    <property type="entry name" value="Growth_fac_rcpt_cys_sf"/>
</dbReference>
<dbReference type="Proteomes" id="UP000663870">
    <property type="component" value="Unassembled WGS sequence"/>
</dbReference>
<proteinExistence type="predicted"/>
<protein>
    <recommendedName>
        <fullName evidence="6">Tyrosine-protein kinase ephrin type A/B receptor-like domain-containing protein</fullName>
    </recommendedName>
</protein>
<dbReference type="SUPFAM" id="SSF57184">
    <property type="entry name" value="Growth factor receptor domain"/>
    <property type="match status" value="1"/>
</dbReference>
<gene>
    <name evidence="3" type="ORF">JXQ802_LOCUS46350</name>
    <name evidence="2" type="ORF">PYM288_LOCUS30584</name>
    <name evidence="1" type="ORF">SEV965_LOCUS17183</name>
</gene>
<dbReference type="AlphaFoldDB" id="A0A815EPV3"/>
<accession>A0A815EPV3</accession>
<organism evidence="2 4">
    <name type="scientific">Rotaria sordida</name>
    <dbReference type="NCBI Taxonomy" id="392033"/>
    <lineage>
        <taxon>Eukaryota</taxon>
        <taxon>Metazoa</taxon>
        <taxon>Spiralia</taxon>
        <taxon>Gnathifera</taxon>
        <taxon>Rotifera</taxon>
        <taxon>Eurotatoria</taxon>
        <taxon>Bdelloidea</taxon>
        <taxon>Philodinida</taxon>
        <taxon>Philodinidae</taxon>
        <taxon>Rotaria</taxon>
    </lineage>
</organism>
<sequence>MVTLLSSVAWTSNVALALGSVFCIRTIAIFPLDNLQTGSTYCLICGPGRYCPDPAGLPVLCAPGSAQVNLGSVQCELCKDGAYADKPGMAVCISCPPGYACSSTTREGLPCPTNRFGGQSKCVDNGESMIG</sequence>
<dbReference type="Gene3D" id="2.10.50.10">
    <property type="entry name" value="Tumor Necrosis Factor Receptor, subunit A, domain 2"/>
    <property type="match status" value="1"/>
</dbReference>
<reference evidence="2" key="1">
    <citation type="submission" date="2021-02" db="EMBL/GenBank/DDBJ databases">
        <authorList>
            <person name="Nowell W R."/>
        </authorList>
    </citation>
    <scope>NUCLEOTIDE SEQUENCE</scope>
</reference>
<evidence type="ECO:0000313" key="3">
    <source>
        <dbReference type="EMBL" id="CAF1582331.1"/>
    </source>
</evidence>
<evidence type="ECO:0000313" key="2">
    <source>
        <dbReference type="EMBL" id="CAF1314456.1"/>
    </source>
</evidence>
<name>A0A815EPV3_9BILA</name>
<evidence type="ECO:0000313" key="1">
    <source>
        <dbReference type="EMBL" id="CAF1126486.1"/>
    </source>
</evidence>
<dbReference type="EMBL" id="CAJNOL010004159">
    <property type="protein sequence ID" value="CAF1582331.1"/>
    <property type="molecule type" value="Genomic_DNA"/>
</dbReference>
<keyword evidence="5" id="KW-1185">Reference proteome</keyword>
<evidence type="ECO:0000313" key="4">
    <source>
        <dbReference type="Proteomes" id="UP000663854"/>
    </source>
</evidence>
<dbReference type="EMBL" id="CAJNOH010002882">
    <property type="protein sequence ID" value="CAF1314456.1"/>
    <property type="molecule type" value="Genomic_DNA"/>
</dbReference>
<evidence type="ECO:0000313" key="5">
    <source>
        <dbReference type="Proteomes" id="UP000663870"/>
    </source>
</evidence>
<dbReference type="SMART" id="SM01411">
    <property type="entry name" value="Ephrin_rec_like"/>
    <property type="match status" value="1"/>
</dbReference>
<comment type="caution">
    <text evidence="2">The sequence shown here is derived from an EMBL/GenBank/DDBJ whole genome shotgun (WGS) entry which is preliminary data.</text>
</comment>
<dbReference type="Proteomes" id="UP000663854">
    <property type="component" value="Unassembled WGS sequence"/>
</dbReference>
<dbReference type="Proteomes" id="UP000663889">
    <property type="component" value="Unassembled WGS sequence"/>
</dbReference>
<dbReference type="EMBL" id="CAJNOU010000974">
    <property type="protein sequence ID" value="CAF1126486.1"/>
    <property type="molecule type" value="Genomic_DNA"/>
</dbReference>
<evidence type="ECO:0008006" key="6">
    <source>
        <dbReference type="Google" id="ProtNLM"/>
    </source>
</evidence>